<feature type="transmembrane region" description="Helical" evidence="6">
    <location>
        <begin position="674"/>
        <end position="692"/>
    </location>
</feature>
<feature type="transmembrane region" description="Helical" evidence="6">
    <location>
        <begin position="410"/>
        <end position="437"/>
    </location>
</feature>
<keyword evidence="4 6" id="KW-1133">Transmembrane helix</keyword>
<evidence type="ECO:0000313" key="7">
    <source>
        <dbReference type="EMBL" id="EKX72884.1"/>
    </source>
</evidence>
<evidence type="ECO:0000256" key="5">
    <source>
        <dbReference type="ARBA" id="ARBA00023136"/>
    </source>
</evidence>
<dbReference type="PANTHER" id="PTHR11616:SF240">
    <property type="entry name" value="BLOATED TUBULES, ISOFORM B-RELATED"/>
    <property type="match status" value="1"/>
</dbReference>
<comment type="subcellular location">
    <subcellularLocation>
        <location evidence="1">Membrane</location>
        <topology evidence="1">Multi-pass membrane protein</topology>
    </subcellularLocation>
</comment>
<evidence type="ECO:0000256" key="1">
    <source>
        <dbReference type="ARBA" id="ARBA00004141"/>
    </source>
</evidence>
<evidence type="ECO:0000256" key="4">
    <source>
        <dbReference type="ARBA" id="ARBA00022989"/>
    </source>
</evidence>
<name>L1LC77_THEEQ</name>
<dbReference type="PROSITE" id="PS50267">
    <property type="entry name" value="NA_NEUROTRAN_SYMP_3"/>
    <property type="match status" value="1"/>
</dbReference>
<evidence type="ECO:0000256" key="6">
    <source>
        <dbReference type="SAM" id="Phobius"/>
    </source>
</evidence>
<dbReference type="GO" id="GO:0005886">
    <property type="term" value="C:plasma membrane"/>
    <property type="evidence" value="ECO:0007669"/>
    <property type="project" value="TreeGrafter"/>
</dbReference>
<feature type="transmembrane region" description="Helical" evidence="6">
    <location>
        <begin position="704"/>
        <end position="724"/>
    </location>
</feature>
<dbReference type="Proteomes" id="UP000031512">
    <property type="component" value="Unassembled WGS sequence"/>
</dbReference>
<accession>L1LC77</accession>
<gene>
    <name evidence="7" type="ORF">BEWA_014430</name>
</gene>
<dbReference type="GeneID" id="15804519"/>
<dbReference type="STRING" id="1537102.L1LC77"/>
<feature type="transmembrane region" description="Helical" evidence="6">
    <location>
        <begin position="291"/>
        <end position="315"/>
    </location>
</feature>
<evidence type="ECO:0000313" key="8">
    <source>
        <dbReference type="Proteomes" id="UP000031512"/>
    </source>
</evidence>
<sequence>MESVNSVGNDDLRTRYLYEKYVLRTHLIEQAVGYSKGSSYKRLVALQNDLNRGLYRNFERESIQRDANMALLRKDCREANFAEYIPSSYDDLDYAHYRRIQGRSTHAEATDFRYTGAGINPDIIETQDGKWNTDTSQVARITVKEINLDSICNTDSRYSSIVNQNLESYREPSVVEELVKNGMSPMEVARLSDVFQHPLVFRKVSQSIIPWLKEQTIMGYWNNNVSLFILCLTIAISVGSVETIFKLNDTWGMVFLLTYLLSYILVVQPMICFELTTGQLYRAGPSAIFDKLVSGCGGIGTTMVLLCIISGCIACGRTSAEYMIYFINVFKKRMPWKITGEDMEKCATAGASLTKCKQFGPLCAFVDGKCSFNAIGKAYLAYQDAFDNDNASINSINVDLVYGMIGTYSLVWILQMFGLTNFTFSAFIILILLFFLVHMQLYSTLVLDGATDYLWDSFSNIKFSLIFQNSRIWSHSIRCCIYEYIVGNGIYSTLASKSRIGYDLSNEAVGVGLCSGYVTSLVFITASAIVGYYSKILKTQPSDILWLLKQNCSFILLPLGFPNSRNMERTLLVLLFGCGSILICATLAIQIEVLVVSIVRLSVVKIHRRYISTIVCILLLILSIPLCSRSGKRVIWFLEIAVGDLGRVFMVLMSCIVIGWLYGTQIQIQHVGKVPLYIFNGTFWVANIIVALCETFDETVKMPIWWLVRFISIIFATIIAVLSYKYKIGGSLNEVGEKNVTAINEGESIARDSPLESIQQSGDLPIKTILYYLYFGNIEHFRSQVCRITPMNRVGGVSMTILWSISIKWVASCLLSNTLADVLEEVISDDIAMTINEVSKTSKWPTLGIWGINTSLNMDMY</sequence>
<dbReference type="InterPro" id="IPR000175">
    <property type="entry name" value="Na/ntran_symport"/>
</dbReference>
<dbReference type="InterPro" id="IPR037272">
    <property type="entry name" value="SNS_sf"/>
</dbReference>
<dbReference type="OrthoDB" id="6581954at2759"/>
<dbReference type="AlphaFoldDB" id="L1LC77"/>
<dbReference type="Pfam" id="PF00209">
    <property type="entry name" value="SNF"/>
    <property type="match status" value="1"/>
</dbReference>
<proteinExistence type="predicted"/>
<keyword evidence="2" id="KW-0813">Transport</keyword>
<evidence type="ECO:0000256" key="2">
    <source>
        <dbReference type="ARBA" id="ARBA00022448"/>
    </source>
</evidence>
<dbReference type="RefSeq" id="XP_004832336.1">
    <property type="nucleotide sequence ID" value="XM_004832279.1"/>
</dbReference>
<feature type="transmembrane region" description="Helical" evidence="6">
    <location>
        <begin position="610"/>
        <end position="628"/>
    </location>
</feature>
<dbReference type="GO" id="GO:0035725">
    <property type="term" value="P:sodium ion transmembrane transport"/>
    <property type="evidence" value="ECO:0007669"/>
    <property type="project" value="TreeGrafter"/>
</dbReference>
<dbReference type="PANTHER" id="PTHR11616">
    <property type="entry name" value="SODIUM/CHLORIDE DEPENDENT TRANSPORTER"/>
    <property type="match status" value="1"/>
</dbReference>
<dbReference type="SUPFAM" id="SSF161070">
    <property type="entry name" value="SNF-like"/>
    <property type="match status" value="1"/>
</dbReference>
<reference evidence="7 8" key="1">
    <citation type="journal article" date="2012" name="BMC Genomics">
        <title>Comparative genomic analysis and phylogenetic position of Theileria equi.</title>
        <authorList>
            <person name="Kappmeyer L.S."/>
            <person name="Thiagarajan M."/>
            <person name="Herndon D.R."/>
            <person name="Ramsay J.D."/>
            <person name="Caler E."/>
            <person name="Djikeng A."/>
            <person name="Gillespie J.J."/>
            <person name="Lau A.O."/>
            <person name="Roalson E.H."/>
            <person name="Silva J.C."/>
            <person name="Silva M.G."/>
            <person name="Suarez C.E."/>
            <person name="Ueti M.W."/>
            <person name="Nene V.M."/>
            <person name="Mealey R.H."/>
            <person name="Knowles D.P."/>
            <person name="Brayton K.A."/>
        </authorList>
    </citation>
    <scope>NUCLEOTIDE SEQUENCE [LARGE SCALE GENOMIC DNA]</scope>
    <source>
        <strain evidence="7 8">WA</strain>
    </source>
</reference>
<feature type="transmembrane region" description="Helical" evidence="6">
    <location>
        <begin position="252"/>
        <end position="271"/>
    </location>
</feature>
<feature type="transmembrane region" description="Helical" evidence="6">
    <location>
        <begin position="573"/>
        <end position="598"/>
    </location>
</feature>
<comment type="caution">
    <text evidence="7">The sequence shown here is derived from an EMBL/GenBank/DDBJ whole genome shotgun (WGS) entry which is preliminary data.</text>
</comment>
<feature type="transmembrane region" description="Helical" evidence="6">
    <location>
        <begin position="508"/>
        <end position="532"/>
    </location>
</feature>
<keyword evidence="5 6" id="KW-0472">Membrane</keyword>
<dbReference type="VEuPathDB" id="PiroplasmaDB:BEWA_014430"/>
<dbReference type="EMBL" id="ACOU01000004">
    <property type="protein sequence ID" value="EKX72884.1"/>
    <property type="molecule type" value="Genomic_DNA"/>
</dbReference>
<keyword evidence="3 6" id="KW-0812">Transmembrane</keyword>
<dbReference type="KEGG" id="beq:BEWA_014430"/>
<organism evidence="7 8">
    <name type="scientific">Theileria equi strain WA</name>
    <dbReference type="NCBI Taxonomy" id="1537102"/>
    <lineage>
        <taxon>Eukaryota</taxon>
        <taxon>Sar</taxon>
        <taxon>Alveolata</taxon>
        <taxon>Apicomplexa</taxon>
        <taxon>Aconoidasida</taxon>
        <taxon>Piroplasmida</taxon>
        <taxon>Theileriidae</taxon>
        <taxon>Theileria</taxon>
    </lineage>
</organism>
<dbReference type="eggNOG" id="KOG3660">
    <property type="taxonomic scope" value="Eukaryota"/>
</dbReference>
<feature type="transmembrane region" description="Helical" evidence="6">
    <location>
        <begin position="225"/>
        <end position="245"/>
    </location>
</feature>
<keyword evidence="8" id="KW-1185">Reference proteome</keyword>
<feature type="transmembrane region" description="Helical" evidence="6">
    <location>
        <begin position="634"/>
        <end position="662"/>
    </location>
</feature>
<protein>
    <submittedName>
        <fullName evidence="7">Uncharacterized protein</fullName>
    </submittedName>
</protein>
<evidence type="ECO:0000256" key="3">
    <source>
        <dbReference type="ARBA" id="ARBA00022692"/>
    </source>
</evidence>